<organism evidence="2">
    <name type="scientific">Virus NIOZ-UU159</name>
    <dbReference type="NCBI Taxonomy" id="2763270"/>
    <lineage>
        <taxon>Viruses</taxon>
    </lineage>
</organism>
<gene>
    <name evidence="2" type="ORF">NIOZUU159_00065</name>
</gene>
<name>A0A7S9SUH5_9VIRU</name>
<feature type="transmembrane region" description="Helical" evidence="1">
    <location>
        <begin position="14"/>
        <end position="34"/>
    </location>
</feature>
<dbReference type="EMBL" id="MW030581">
    <property type="protein sequence ID" value="QPI16576.1"/>
    <property type="molecule type" value="Genomic_DNA"/>
</dbReference>
<keyword evidence="1" id="KW-0812">Transmembrane</keyword>
<protein>
    <submittedName>
        <fullName evidence="2">Uncharacterized protein</fullName>
    </submittedName>
</protein>
<keyword evidence="1" id="KW-1133">Transmembrane helix</keyword>
<evidence type="ECO:0000256" key="1">
    <source>
        <dbReference type="SAM" id="Phobius"/>
    </source>
</evidence>
<reference evidence="2" key="1">
    <citation type="submission" date="2020-08" db="EMBL/GenBank/DDBJ databases">
        <title>Bridging the membrane lipid divide: bacteria of the FCB group superphylum have the potential to synthesize archaeal ether lipids.</title>
        <authorList>
            <person name="Villanueva L."/>
            <person name="von Meijenfeldt F.A.B."/>
            <person name="Westbye A.B."/>
            <person name="Yadav S."/>
            <person name="Hopmans E.C."/>
            <person name="Dutilh B.E."/>
            <person name="Sinninghe Damste J.S."/>
        </authorList>
    </citation>
    <scope>NUCLEOTIDE SEQUENCE</scope>
    <source>
        <strain evidence="2">NIOZ-UU159</strain>
    </source>
</reference>
<accession>A0A7S9SUH5</accession>
<proteinExistence type="predicted"/>
<evidence type="ECO:0000313" key="2">
    <source>
        <dbReference type="EMBL" id="QPI16576.1"/>
    </source>
</evidence>
<sequence length="65" mass="7718">MNGKCTIENMNDNIHLICILLLSFILIVVMIYFYRNVMQKHCDIVENFVLNTKNKDNYNSNYTLN</sequence>
<keyword evidence="1" id="KW-0472">Membrane</keyword>